<name>U9T6D7_RHIID</name>
<dbReference type="AlphaFoldDB" id="U9T6D7"/>
<organism evidence="1">
    <name type="scientific">Rhizophagus irregularis (strain DAOM 181602 / DAOM 197198 / MUCL 43194)</name>
    <name type="common">Arbuscular mycorrhizal fungus</name>
    <name type="synonym">Glomus intraradices</name>
    <dbReference type="NCBI Taxonomy" id="747089"/>
    <lineage>
        <taxon>Eukaryota</taxon>
        <taxon>Fungi</taxon>
        <taxon>Fungi incertae sedis</taxon>
        <taxon>Mucoromycota</taxon>
        <taxon>Glomeromycotina</taxon>
        <taxon>Glomeromycetes</taxon>
        <taxon>Glomerales</taxon>
        <taxon>Glomeraceae</taxon>
        <taxon>Rhizophagus</taxon>
    </lineage>
</organism>
<dbReference type="EMBL" id="KI298405">
    <property type="protein sequence ID" value="ERZ98920.1"/>
    <property type="molecule type" value="Genomic_DNA"/>
</dbReference>
<dbReference type="HOGENOM" id="CLU_3069917_0_0_1"/>
<evidence type="ECO:0000313" key="1">
    <source>
        <dbReference type="EMBL" id="ERZ98920.1"/>
    </source>
</evidence>
<gene>
    <name evidence="1" type="ORF">GLOINDRAFT_339379</name>
</gene>
<protein>
    <submittedName>
        <fullName evidence="1">Uncharacterized protein</fullName>
    </submittedName>
</protein>
<reference evidence="1" key="1">
    <citation type="submission" date="2013-07" db="EMBL/GenBank/DDBJ databases">
        <title>The genome of an arbuscular mycorrhizal fungus provides insights into the evolution of the oldest plant symbiosis.</title>
        <authorList>
            <consortium name="DOE Joint Genome Institute"/>
            <person name="Tisserant E."/>
            <person name="Malbreil M."/>
            <person name="Kuo A."/>
            <person name="Kohler A."/>
            <person name="Symeonidi A."/>
            <person name="Balestrini R."/>
            <person name="Charron P."/>
            <person name="Duensing N."/>
            <person name="Frei-dit-Frey N."/>
            <person name="Gianinazzi-Pearson V."/>
            <person name="Gilbert B."/>
            <person name="Handa Y."/>
            <person name="Hijri M."/>
            <person name="Kaul R."/>
            <person name="Kawaguchi M."/>
            <person name="Krajinski F."/>
            <person name="Lammers P."/>
            <person name="Lapierre D."/>
            <person name="Masclaux F.G."/>
            <person name="Murat C."/>
            <person name="Morin E."/>
            <person name="Ndikumana S."/>
            <person name="Pagni M."/>
            <person name="Petitpierre D."/>
            <person name="Requena N."/>
            <person name="Rosikiewicz P."/>
            <person name="Riley R."/>
            <person name="Saito K."/>
            <person name="San Clemente H."/>
            <person name="Shapiro H."/>
            <person name="van Tuinen D."/>
            <person name="Becard G."/>
            <person name="Bonfante P."/>
            <person name="Paszkowski U."/>
            <person name="Shachar-Hill Y."/>
            <person name="Young J.P."/>
            <person name="Sanders I.R."/>
            <person name="Henrissat B."/>
            <person name="Rensing S.A."/>
            <person name="Grigoriev I.V."/>
            <person name="Corradi N."/>
            <person name="Roux C."/>
            <person name="Martin F."/>
        </authorList>
    </citation>
    <scope>NUCLEOTIDE SEQUENCE</scope>
    <source>
        <strain evidence="1">DAOM 197198</strain>
    </source>
</reference>
<accession>U9T6D7</accession>
<proteinExistence type="predicted"/>
<sequence length="53" mass="6267">MSLLKRLLEIDHIKVRMTSLKSMVGLNEAWRRMSVRIPKRKSNLTSTHLMCKK</sequence>